<keyword evidence="1" id="KW-0472">Membrane</keyword>
<dbReference type="AlphaFoldDB" id="A0A3E2XL26"/>
<feature type="transmembrane region" description="Helical" evidence="1">
    <location>
        <begin position="108"/>
        <end position="127"/>
    </location>
</feature>
<gene>
    <name evidence="3" type="ORF">DW747_09755</name>
</gene>
<dbReference type="EMBL" id="QVFD01000008">
    <property type="protein sequence ID" value="RGC46797.1"/>
    <property type="molecule type" value="Genomic_DNA"/>
</dbReference>
<feature type="transmembrane region" description="Helical" evidence="1">
    <location>
        <begin position="20"/>
        <end position="39"/>
    </location>
</feature>
<keyword evidence="1" id="KW-0812">Transmembrane</keyword>
<organism evidence="3 4">
    <name type="scientific">Coprococcus catus</name>
    <dbReference type="NCBI Taxonomy" id="116085"/>
    <lineage>
        <taxon>Bacteria</taxon>
        <taxon>Bacillati</taxon>
        <taxon>Bacillota</taxon>
        <taxon>Clostridia</taxon>
        <taxon>Lachnospirales</taxon>
        <taxon>Lachnospiraceae</taxon>
        <taxon>Coprococcus</taxon>
    </lineage>
</organism>
<evidence type="ECO:0000313" key="4">
    <source>
        <dbReference type="Proteomes" id="UP000261231"/>
    </source>
</evidence>
<dbReference type="InterPro" id="IPR053150">
    <property type="entry name" value="Teicoplanin_resist-assoc"/>
</dbReference>
<protein>
    <submittedName>
        <fullName evidence="3">VanZ family protein</fullName>
    </submittedName>
</protein>
<dbReference type="Proteomes" id="UP000261231">
    <property type="component" value="Unassembled WGS sequence"/>
</dbReference>
<sequence length="166" mass="19564">MAEPARSGRRDCVSRQTKRCIKFGSFVLLILYIAVLIYVCFFSEDYGRDVVTSYYRYNFIPFKEIRRFYIYRDVVGIRAFLANLFGNVLAFMPFGFFMPILRLRLRKWYCMLGMTFLLSLMIEITQLLTRVGSFDVDDLILNTSGGILGYLLFYIINKVRRKWNGA</sequence>
<dbReference type="Pfam" id="PF04892">
    <property type="entry name" value="VanZ"/>
    <property type="match status" value="1"/>
</dbReference>
<accession>A0A3E2XL26</accession>
<evidence type="ECO:0000313" key="3">
    <source>
        <dbReference type="EMBL" id="RGC46797.1"/>
    </source>
</evidence>
<dbReference type="PANTHER" id="PTHR36834">
    <property type="entry name" value="MEMBRANE PROTEIN-RELATED"/>
    <property type="match status" value="1"/>
</dbReference>
<evidence type="ECO:0000256" key="1">
    <source>
        <dbReference type="SAM" id="Phobius"/>
    </source>
</evidence>
<dbReference type="OrthoDB" id="9805025at2"/>
<name>A0A3E2XL26_9FIRM</name>
<feature type="transmembrane region" description="Helical" evidence="1">
    <location>
        <begin position="80"/>
        <end position="101"/>
    </location>
</feature>
<dbReference type="PANTHER" id="PTHR36834:SF1">
    <property type="entry name" value="INTEGRAL MEMBRANE PROTEIN"/>
    <property type="match status" value="1"/>
</dbReference>
<feature type="domain" description="VanZ-like" evidence="2">
    <location>
        <begin position="30"/>
        <end position="156"/>
    </location>
</feature>
<comment type="caution">
    <text evidence="3">The sequence shown here is derived from an EMBL/GenBank/DDBJ whole genome shotgun (WGS) entry which is preliminary data.</text>
</comment>
<feature type="transmembrane region" description="Helical" evidence="1">
    <location>
        <begin position="139"/>
        <end position="156"/>
    </location>
</feature>
<keyword evidence="4" id="KW-1185">Reference proteome</keyword>
<evidence type="ECO:0000259" key="2">
    <source>
        <dbReference type="Pfam" id="PF04892"/>
    </source>
</evidence>
<reference evidence="3 4" key="1">
    <citation type="submission" date="2018-08" db="EMBL/GenBank/DDBJ databases">
        <title>A genome reference for cultivated species of the human gut microbiota.</title>
        <authorList>
            <person name="Zou Y."/>
            <person name="Xue W."/>
            <person name="Luo G."/>
        </authorList>
    </citation>
    <scope>NUCLEOTIDE SEQUENCE [LARGE SCALE GENOMIC DNA]</scope>
    <source>
        <strain evidence="3 4">AM28-39</strain>
    </source>
</reference>
<proteinExistence type="predicted"/>
<dbReference type="InterPro" id="IPR006976">
    <property type="entry name" value="VanZ-like"/>
</dbReference>
<keyword evidence="1" id="KW-1133">Transmembrane helix</keyword>